<accession>A0A1H9FXX7</accession>
<dbReference type="InterPro" id="IPR008090">
    <property type="entry name" value="Fe_iron_reduct"/>
</dbReference>
<evidence type="ECO:0000313" key="3">
    <source>
        <dbReference type="Proteomes" id="UP000199647"/>
    </source>
</evidence>
<dbReference type="Proteomes" id="UP000199647">
    <property type="component" value="Unassembled WGS sequence"/>
</dbReference>
<feature type="domain" description="Aerobactin siderophore biosynthesis IucA/IucC-like C-terminal" evidence="1">
    <location>
        <begin position="65"/>
        <end position="212"/>
    </location>
</feature>
<keyword evidence="3" id="KW-1185">Reference proteome</keyword>
<dbReference type="Pfam" id="PF06276">
    <property type="entry name" value="FhuF"/>
    <property type="match status" value="1"/>
</dbReference>
<sequence length="263" mass="29359">MIPSLAPAAAFLSAPLSNYLDAFVLADDPRPGIRVSELLRPDVLPDFLCWDGTCHERSDRRAVCSLWSLAYFHRLIPLTVMSGALLGLDLPVGMDETEVIFDEHRMPVAIRLPHEGEISVETDPFIRFDPLVREHLEPMVTAVSRAAGISQKLLWNNAGHLLEWLLGELSTRTVSACASCFRNATCNWNALVRQQHWPDGDRNCLFDPVRYELVDGQPVSWRKVCCIRYLLPEHGFCSYCPHLRAKAGADLSSTLAKPVVLAA</sequence>
<dbReference type="OrthoDB" id="8993954at2"/>
<dbReference type="AlphaFoldDB" id="A0A1H9FXX7"/>
<gene>
    <name evidence="2" type="ORF">SAMN05216548_104245</name>
</gene>
<dbReference type="NCBIfam" id="TIGR03951">
    <property type="entry name" value="Fe_III_red_FhuF"/>
    <property type="match status" value="1"/>
</dbReference>
<evidence type="ECO:0000259" key="1">
    <source>
        <dbReference type="Pfam" id="PF06276"/>
    </source>
</evidence>
<reference evidence="2 3" key="1">
    <citation type="submission" date="2016-10" db="EMBL/GenBank/DDBJ databases">
        <authorList>
            <person name="de Groot N.N."/>
        </authorList>
    </citation>
    <scope>NUCLEOTIDE SEQUENCE [LARGE SCALE GENOMIC DNA]</scope>
    <source>
        <strain evidence="2 3">A52C2</strain>
    </source>
</reference>
<dbReference type="GO" id="GO:0051537">
    <property type="term" value="F:2 iron, 2 sulfur cluster binding"/>
    <property type="evidence" value="ECO:0007669"/>
    <property type="project" value="InterPro"/>
</dbReference>
<proteinExistence type="predicted"/>
<dbReference type="InterPro" id="IPR022770">
    <property type="entry name" value="IucA/IucC-like_C"/>
</dbReference>
<organism evidence="2 3">
    <name type="scientific">Faunimonas pinastri</name>
    <dbReference type="NCBI Taxonomy" id="1855383"/>
    <lineage>
        <taxon>Bacteria</taxon>
        <taxon>Pseudomonadati</taxon>
        <taxon>Pseudomonadota</taxon>
        <taxon>Alphaproteobacteria</taxon>
        <taxon>Hyphomicrobiales</taxon>
        <taxon>Afifellaceae</taxon>
        <taxon>Faunimonas</taxon>
    </lineage>
</organism>
<dbReference type="STRING" id="1855383.SAMN05216548_104245"/>
<protein>
    <submittedName>
        <fullName evidence="2">Ferric iron reductase protein FhuF</fullName>
    </submittedName>
</protein>
<name>A0A1H9FXX7_9HYPH</name>
<dbReference type="RefSeq" id="WP_092496104.1">
    <property type="nucleotide sequence ID" value="NZ_FOFG01000004.1"/>
</dbReference>
<evidence type="ECO:0000313" key="2">
    <source>
        <dbReference type="EMBL" id="SEQ42746.1"/>
    </source>
</evidence>
<dbReference type="GO" id="GO:0003824">
    <property type="term" value="F:catalytic activity"/>
    <property type="evidence" value="ECO:0007669"/>
    <property type="project" value="UniProtKB-ARBA"/>
</dbReference>
<dbReference type="EMBL" id="FOFG01000004">
    <property type="protein sequence ID" value="SEQ42746.1"/>
    <property type="molecule type" value="Genomic_DNA"/>
</dbReference>